<keyword evidence="5" id="KW-1185">Reference proteome</keyword>
<proteinExistence type="predicted"/>
<comment type="caution">
    <text evidence="4">The sequence shown here is derived from an EMBL/GenBank/DDBJ whole genome shotgun (WGS) entry which is preliminary data.</text>
</comment>
<dbReference type="InterPro" id="IPR001138">
    <property type="entry name" value="Zn2Cys6_DnaBD"/>
</dbReference>
<dbReference type="GO" id="GO:0000981">
    <property type="term" value="F:DNA-binding transcription factor activity, RNA polymerase II-specific"/>
    <property type="evidence" value="ECO:0007669"/>
    <property type="project" value="InterPro"/>
</dbReference>
<feature type="domain" description="Zn(2)-C6 fungal-type" evidence="3">
    <location>
        <begin position="36"/>
        <end position="66"/>
    </location>
</feature>
<sequence>MSNPVKLRPLLPLASAGPPAPVQAAPKRKRPQVSAACNGCRKRKVKCDGVRPICYACSVAKTPCVYPVPEGLSQREAQKQKLSHVSKAHESSRRVLELLRASGDGSSQDILKQLQLSEHLDETIQSIADASLLLPRYDNRRASLPEPEASPTRLDHPTSGPNARRLTGSSEGSPRLLVAGDEPESGPILPVSRWTTVSQDDKMLSNLINLFWTWEPTLSRLVDRDLFVSDVNTATPAGWTSRHPNFCSPFLVNALLAVSSLHATRKFPYPQSQGMASLSQSFARYAFELLEVEKHNDSITLMQGAAILWVIVRNEGSQASRSRASQLADLLKRKWSEFGLGIDGAKLFQSSDQNSHSDARLWHAASYITWGFYCFFAKVAMFFSPQMLVQRPLLMKTFEPDVSSLGSVSPGSTASFDDEDPLATQAAYQLQVFIAECSLCEIMDQFVSGFVRDGQNHLVLDSRHCTALYNKLLCWKLALPDHLTTSHSVLPSVLLLQTTYDFVALKLLLAFTNQSGSEFDGHDAASLQVLHANSMMTNLWIYRGIYTLKHEYWAMEACSSAAIALLPRLETEPALHDVIGRACWILDEMKRVSGRATELLRAIEEKGREHRLRIPPYGSQSSFRRSSGEGSPLIVVQGAKVFDGSRGGVLGPADGVKAVSFSNRIADVQQSLPPISSLVGLAGGGGGGGGMAGNVYAFRAPL</sequence>
<gene>
    <name evidence="4" type="primary">nit-4-7</name>
    <name evidence="4" type="ORF">Cob_v006060</name>
</gene>
<reference evidence="5" key="1">
    <citation type="journal article" date="2013" name="New Phytol.">
        <title>Comparative genomic and transcriptomic analyses reveal the hemibiotrophic stage shift of Colletotrichum fungi.</title>
        <authorList>
            <person name="Gan P."/>
            <person name="Ikeda K."/>
            <person name="Irieda H."/>
            <person name="Narusaka M."/>
            <person name="O'Connell R.J."/>
            <person name="Narusaka Y."/>
            <person name="Takano Y."/>
            <person name="Kubo Y."/>
            <person name="Shirasu K."/>
        </authorList>
    </citation>
    <scope>NUCLEOTIDE SEQUENCE [LARGE SCALE GENOMIC DNA]</scope>
    <source>
        <strain evidence="5">104-T / ATCC 96160 / CBS 514.97 / LARS 414 / MAFF 240422</strain>
    </source>
</reference>
<dbReference type="CDD" id="cd12148">
    <property type="entry name" value="fungal_TF_MHR"/>
    <property type="match status" value="1"/>
</dbReference>
<reference evidence="5" key="2">
    <citation type="journal article" date="2019" name="Mol. Plant Microbe Interact.">
        <title>Genome sequence resources for four phytopathogenic fungi from the Colletotrichum orbiculare species complex.</title>
        <authorList>
            <person name="Gan P."/>
            <person name="Tsushima A."/>
            <person name="Narusaka M."/>
            <person name="Narusaka Y."/>
            <person name="Takano Y."/>
            <person name="Kubo Y."/>
            <person name="Shirasu K."/>
        </authorList>
    </citation>
    <scope>GENOME REANNOTATION</scope>
    <source>
        <strain evidence="5">104-T / ATCC 96160 / CBS 514.97 / LARS 414 / MAFF 240422</strain>
    </source>
</reference>
<dbReference type="OrthoDB" id="5595695at2759"/>
<dbReference type="GO" id="GO:0008270">
    <property type="term" value="F:zinc ion binding"/>
    <property type="evidence" value="ECO:0007669"/>
    <property type="project" value="InterPro"/>
</dbReference>
<dbReference type="CDD" id="cd00067">
    <property type="entry name" value="GAL4"/>
    <property type="match status" value="1"/>
</dbReference>
<evidence type="ECO:0000256" key="2">
    <source>
        <dbReference type="SAM" id="MobiDB-lite"/>
    </source>
</evidence>
<dbReference type="STRING" id="1213857.A0A484FRN4"/>
<dbReference type="Pfam" id="PF00172">
    <property type="entry name" value="Zn_clus"/>
    <property type="match status" value="1"/>
</dbReference>
<dbReference type="Gene3D" id="4.10.240.10">
    <property type="entry name" value="Zn(2)-C6 fungal-type DNA-binding domain"/>
    <property type="match status" value="1"/>
</dbReference>
<evidence type="ECO:0000256" key="1">
    <source>
        <dbReference type="ARBA" id="ARBA00023242"/>
    </source>
</evidence>
<dbReference type="EMBL" id="AMCV02000015">
    <property type="protein sequence ID" value="TDZ21099.1"/>
    <property type="molecule type" value="Genomic_DNA"/>
</dbReference>
<dbReference type="PANTHER" id="PTHR47256:SF3">
    <property type="entry name" value="ZN(II)2CYS6 TRANSCRIPTION FACTOR (EUROFUNG)"/>
    <property type="match status" value="1"/>
</dbReference>
<dbReference type="SMART" id="SM00066">
    <property type="entry name" value="GAL4"/>
    <property type="match status" value="1"/>
</dbReference>
<dbReference type="Proteomes" id="UP000014480">
    <property type="component" value="Unassembled WGS sequence"/>
</dbReference>
<evidence type="ECO:0000313" key="5">
    <source>
        <dbReference type="Proteomes" id="UP000014480"/>
    </source>
</evidence>
<name>A0A484FRN4_COLOR</name>
<protein>
    <submittedName>
        <fullName evidence="4">Nitrogen assimilation transcription factor nit-4</fullName>
    </submittedName>
</protein>
<keyword evidence="1" id="KW-0539">Nucleus</keyword>
<dbReference type="SUPFAM" id="SSF57701">
    <property type="entry name" value="Zn2/Cys6 DNA-binding domain"/>
    <property type="match status" value="1"/>
</dbReference>
<evidence type="ECO:0000259" key="3">
    <source>
        <dbReference type="PROSITE" id="PS50048"/>
    </source>
</evidence>
<feature type="region of interest" description="Disordered" evidence="2">
    <location>
        <begin position="1"/>
        <end position="28"/>
    </location>
</feature>
<dbReference type="InterPro" id="IPR053187">
    <property type="entry name" value="Notoamide_regulator"/>
</dbReference>
<feature type="region of interest" description="Disordered" evidence="2">
    <location>
        <begin position="142"/>
        <end position="183"/>
    </location>
</feature>
<accession>A0A484FRN4</accession>
<dbReference type="AlphaFoldDB" id="A0A484FRN4"/>
<dbReference type="PROSITE" id="PS00463">
    <property type="entry name" value="ZN2_CY6_FUNGAL_1"/>
    <property type="match status" value="1"/>
</dbReference>
<dbReference type="InterPro" id="IPR036864">
    <property type="entry name" value="Zn2-C6_fun-type_DNA-bd_sf"/>
</dbReference>
<evidence type="ECO:0000313" key="4">
    <source>
        <dbReference type="EMBL" id="TDZ21099.1"/>
    </source>
</evidence>
<organism evidence="4 5">
    <name type="scientific">Colletotrichum orbiculare (strain 104-T / ATCC 96160 / CBS 514.97 / LARS 414 / MAFF 240422)</name>
    <name type="common">Cucumber anthracnose fungus</name>
    <name type="synonym">Colletotrichum lagenarium</name>
    <dbReference type="NCBI Taxonomy" id="1213857"/>
    <lineage>
        <taxon>Eukaryota</taxon>
        <taxon>Fungi</taxon>
        <taxon>Dikarya</taxon>
        <taxon>Ascomycota</taxon>
        <taxon>Pezizomycotina</taxon>
        <taxon>Sordariomycetes</taxon>
        <taxon>Hypocreomycetidae</taxon>
        <taxon>Glomerellales</taxon>
        <taxon>Glomerellaceae</taxon>
        <taxon>Colletotrichum</taxon>
        <taxon>Colletotrichum orbiculare species complex</taxon>
    </lineage>
</organism>
<dbReference type="PROSITE" id="PS50048">
    <property type="entry name" value="ZN2_CY6_FUNGAL_2"/>
    <property type="match status" value="1"/>
</dbReference>
<dbReference type="PANTHER" id="PTHR47256">
    <property type="entry name" value="ZN(II)2CYS6 TRANSCRIPTION FACTOR (EUROFUNG)-RELATED"/>
    <property type="match status" value="1"/>
</dbReference>